<sequence>MRVANAGISLRQGVPASLPSPSHIAWCDEDTNTYGVYVRSGV</sequence>
<keyword evidence="2" id="KW-1185">Reference proteome</keyword>
<dbReference type="Proteomes" id="UP000178912">
    <property type="component" value="Unassembled WGS sequence"/>
</dbReference>
<gene>
    <name evidence="1" type="ORF">RAG0_07904</name>
</gene>
<evidence type="ECO:0000313" key="1">
    <source>
        <dbReference type="EMBL" id="CZS99536.1"/>
    </source>
</evidence>
<dbReference type="EMBL" id="FJUX01000041">
    <property type="protein sequence ID" value="CZS99536.1"/>
    <property type="molecule type" value="Genomic_DNA"/>
</dbReference>
<protein>
    <submittedName>
        <fullName evidence="1">Uncharacterized protein</fullName>
    </submittedName>
</protein>
<reference evidence="2" key="1">
    <citation type="submission" date="2016-03" db="EMBL/GenBank/DDBJ databases">
        <authorList>
            <person name="Guldener U."/>
        </authorList>
    </citation>
    <scope>NUCLEOTIDE SEQUENCE [LARGE SCALE GENOMIC DNA]</scope>
    <source>
        <strain evidence="2">04CH-RAC-A.6.1</strain>
    </source>
</reference>
<name>A0A1E1KND9_9HELO</name>
<evidence type="ECO:0000313" key="2">
    <source>
        <dbReference type="Proteomes" id="UP000178912"/>
    </source>
</evidence>
<dbReference type="AlphaFoldDB" id="A0A1E1KND9"/>
<accession>A0A1E1KND9</accession>
<proteinExistence type="predicted"/>
<organism evidence="1 2">
    <name type="scientific">Rhynchosporium agropyri</name>
    <dbReference type="NCBI Taxonomy" id="914238"/>
    <lineage>
        <taxon>Eukaryota</taxon>
        <taxon>Fungi</taxon>
        <taxon>Dikarya</taxon>
        <taxon>Ascomycota</taxon>
        <taxon>Pezizomycotina</taxon>
        <taxon>Leotiomycetes</taxon>
        <taxon>Helotiales</taxon>
        <taxon>Ploettnerulaceae</taxon>
        <taxon>Rhynchosporium</taxon>
    </lineage>
</organism>